<dbReference type="PANTHER" id="PTHR45783:SF3">
    <property type="entry name" value="KINESIN LIGHT CHAIN"/>
    <property type="match status" value="1"/>
</dbReference>
<reference evidence="14" key="3">
    <citation type="submission" date="2016-06" db="UniProtKB">
        <authorList>
            <consortium name="WormBaseParasite"/>
        </authorList>
    </citation>
    <scope>IDENTIFICATION</scope>
</reference>
<feature type="compositionally biased region" description="Polar residues" evidence="12">
    <location>
        <begin position="1"/>
        <end position="10"/>
    </location>
</feature>
<keyword evidence="13" id="KW-1185">Reference proteome</keyword>
<evidence type="ECO:0000256" key="6">
    <source>
        <dbReference type="ARBA" id="ARBA00022803"/>
    </source>
</evidence>
<evidence type="ECO:0000313" key="14">
    <source>
        <dbReference type="WBParaSite" id="GPLIN_000918800"/>
    </source>
</evidence>
<dbReference type="SMART" id="SM00028">
    <property type="entry name" value="TPR"/>
    <property type="match status" value="5"/>
</dbReference>
<dbReference type="GO" id="GO:0019894">
    <property type="term" value="F:kinesin binding"/>
    <property type="evidence" value="ECO:0007669"/>
    <property type="project" value="TreeGrafter"/>
</dbReference>
<reference evidence="13" key="2">
    <citation type="submission" date="2014-05" db="EMBL/GenBank/DDBJ databases">
        <title>The genome and life-stage specific transcriptomes of Globodera pallida elucidate key aspects of plant parasitism by a cyst nematode.</title>
        <authorList>
            <person name="Cotton J.A."/>
            <person name="Lilley C.J."/>
            <person name="Jones L.M."/>
            <person name="Kikuchi T."/>
            <person name="Reid A.J."/>
            <person name="Thorpe P."/>
            <person name="Tsai I.J."/>
            <person name="Beasley H."/>
            <person name="Blok V."/>
            <person name="Cock P.J.A."/>
            <person name="Van den Akker S.E."/>
            <person name="Holroyd N."/>
            <person name="Hunt M."/>
            <person name="Mantelin S."/>
            <person name="Naghra H."/>
            <person name="Pain A."/>
            <person name="Palomares-Rius J.E."/>
            <person name="Zarowiecki M."/>
            <person name="Berriman M."/>
            <person name="Jones J.T."/>
            <person name="Urwin P.E."/>
        </authorList>
    </citation>
    <scope>NUCLEOTIDE SEQUENCE [LARGE SCALE GENOMIC DNA]</scope>
    <source>
        <strain evidence="13">Lindley</strain>
    </source>
</reference>
<dbReference type="GO" id="GO:0005871">
    <property type="term" value="C:kinesin complex"/>
    <property type="evidence" value="ECO:0007669"/>
    <property type="project" value="UniProtKB-UniRule"/>
</dbReference>
<keyword evidence="9 11" id="KW-0206">Cytoskeleton</keyword>
<evidence type="ECO:0000256" key="5">
    <source>
        <dbReference type="ARBA" id="ARBA00022737"/>
    </source>
</evidence>
<feature type="region of interest" description="Disordered" evidence="12">
    <location>
        <begin position="1"/>
        <end position="43"/>
    </location>
</feature>
<evidence type="ECO:0000256" key="8">
    <source>
        <dbReference type="ARBA" id="ARBA00023175"/>
    </source>
</evidence>
<keyword evidence="8 11" id="KW-0505">Motor protein</keyword>
<keyword evidence="7" id="KW-0175">Coiled coil</keyword>
<name>A0A183C8J2_GLOPA</name>
<protein>
    <recommendedName>
        <fullName evidence="11">Kinesin light chain</fullName>
    </recommendedName>
</protein>
<dbReference type="InterPro" id="IPR002151">
    <property type="entry name" value="Kinesin_light"/>
</dbReference>
<feature type="compositionally biased region" description="Basic and acidic residues" evidence="12">
    <location>
        <begin position="316"/>
        <end position="328"/>
    </location>
</feature>
<sequence length="354" mass="38930">MQTSDVNTLQELGFGPDEDDNLHNSSSQFSEATPANAAAASASPGCDIPQRIKTLHNLVIQYAAQGNYAVAVPLCKQALEELEKDKGRDHPDVATMLNILALVYRDQRKYTEAAALMNEALAIRERCLGKDHLAVAATLNNLAVLYGKKGKFKEAEPLCRRALEIREKLLGRDHPDVAKQLTNLALICQNQGMFDEVEGYYRRAMEIYESKLSADELNVAKTKNDLASVFLKQGKHELPKLIPTYPSTFSFNLCKSLFSTTVMAITLKNLGTIYRLQGKYQAADILDDAAICATKQGLERATPRAEMAAGKAPHAAQHDENSDIEHEGGSNEKAIIDFRGIVRGALSGIWPSNW</sequence>
<organism evidence="13 14">
    <name type="scientific">Globodera pallida</name>
    <name type="common">Potato cyst nematode worm</name>
    <name type="synonym">Heterodera pallida</name>
    <dbReference type="NCBI Taxonomy" id="36090"/>
    <lineage>
        <taxon>Eukaryota</taxon>
        <taxon>Metazoa</taxon>
        <taxon>Ecdysozoa</taxon>
        <taxon>Nematoda</taxon>
        <taxon>Chromadorea</taxon>
        <taxon>Rhabditida</taxon>
        <taxon>Tylenchina</taxon>
        <taxon>Tylenchomorpha</taxon>
        <taxon>Tylenchoidea</taxon>
        <taxon>Heteroderidae</taxon>
        <taxon>Heteroderinae</taxon>
        <taxon>Globodera</taxon>
    </lineage>
</organism>
<accession>A0A183C8J2</accession>
<feature type="repeat" description="TPR" evidence="10">
    <location>
        <begin position="136"/>
        <end position="169"/>
    </location>
</feature>
<keyword evidence="3 11" id="KW-0963">Cytoplasm</keyword>
<dbReference type="Gene3D" id="1.25.40.10">
    <property type="entry name" value="Tetratricopeptide repeat domain"/>
    <property type="match status" value="1"/>
</dbReference>
<evidence type="ECO:0000256" key="12">
    <source>
        <dbReference type="SAM" id="MobiDB-lite"/>
    </source>
</evidence>
<dbReference type="InterPro" id="IPR019734">
    <property type="entry name" value="TPR_rpt"/>
</dbReference>
<keyword evidence="6 10" id="KW-0802">TPR repeat</keyword>
<evidence type="ECO:0000256" key="1">
    <source>
        <dbReference type="ARBA" id="ARBA00004245"/>
    </source>
</evidence>
<dbReference type="InterPro" id="IPR011990">
    <property type="entry name" value="TPR-like_helical_dom_sf"/>
</dbReference>
<comment type="subcellular location">
    <subcellularLocation>
        <location evidence="1 11">Cytoplasm</location>
        <location evidence="1 11">Cytoskeleton</location>
    </subcellularLocation>
</comment>
<evidence type="ECO:0000313" key="13">
    <source>
        <dbReference type="Proteomes" id="UP000050741"/>
    </source>
</evidence>
<evidence type="ECO:0000256" key="4">
    <source>
        <dbReference type="ARBA" id="ARBA00022701"/>
    </source>
</evidence>
<reference evidence="13" key="1">
    <citation type="submission" date="2013-12" db="EMBL/GenBank/DDBJ databases">
        <authorList>
            <person name="Aslett M."/>
        </authorList>
    </citation>
    <scope>NUCLEOTIDE SEQUENCE [LARGE SCALE GENOMIC DNA]</scope>
    <source>
        <strain evidence="13">Lindley</strain>
    </source>
</reference>
<proteinExistence type="inferred from homology"/>
<dbReference type="Pfam" id="PF13176">
    <property type="entry name" value="TPR_7"/>
    <property type="match status" value="2"/>
</dbReference>
<feature type="region of interest" description="Disordered" evidence="12">
    <location>
        <begin position="302"/>
        <end position="328"/>
    </location>
</feature>
<dbReference type="GO" id="GO:0005874">
    <property type="term" value="C:microtubule"/>
    <property type="evidence" value="ECO:0007669"/>
    <property type="project" value="UniProtKB-UniRule"/>
</dbReference>
<keyword evidence="4 11" id="KW-0493">Microtubule</keyword>
<evidence type="ECO:0000256" key="11">
    <source>
        <dbReference type="RuleBase" id="RU367020"/>
    </source>
</evidence>
<evidence type="ECO:0000256" key="9">
    <source>
        <dbReference type="ARBA" id="ARBA00023212"/>
    </source>
</evidence>
<dbReference type="WBParaSite" id="GPLIN_000918800">
    <property type="protein sequence ID" value="GPLIN_000918800"/>
    <property type="gene ID" value="GPLIN_000918800"/>
</dbReference>
<dbReference type="GO" id="GO:0005737">
    <property type="term" value="C:cytoplasm"/>
    <property type="evidence" value="ECO:0007669"/>
    <property type="project" value="TreeGrafter"/>
</dbReference>
<evidence type="ECO:0000256" key="7">
    <source>
        <dbReference type="ARBA" id="ARBA00023054"/>
    </source>
</evidence>
<dbReference type="Pfam" id="PF13424">
    <property type="entry name" value="TPR_12"/>
    <property type="match status" value="2"/>
</dbReference>
<dbReference type="PROSITE" id="PS50005">
    <property type="entry name" value="TPR"/>
    <property type="match status" value="1"/>
</dbReference>
<keyword evidence="5" id="KW-0677">Repeat</keyword>
<comment type="similarity">
    <text evidence="2 11">Belongs to the kinesin light chain family.</text>
</comment>
<dbReference type="PANTHER" id="PTHR45783">
    <property type="entry name" value="KINESIN LIGHT CHAIN"/>
    <property type="match status" value="1"/>
</dbReference>
<dbReference type="SUPFAM" id="SSF48452">
    <property type="entry name" value="TPR-like"/>
    <property type="match status" value="2"/>
</dbReference>
<evidence type="ECO:0000256" key="3">
    <source>
        <dbReference type="ARBA" id="ARBA00022490"/>
    </source>
</evidence>
<dbReference type="PRINTS" id="PR00381">
    <property type="entry name" value="KINESINLIGHT"/>
</dbReference>
<feature type="compositionally biased region" description="Low complexity" evidence="12">
    <location>
        <begin position="32"/>
        <end position="43"/>
    </location>
</feature>
<evidence type="ECO:0000256" key="2">
    <source>
        <dbReference type="ARBA" id="ARBA00009622"/>
    </source>
</evidence>
<comment type="subunit">
    <text evidence="11">Oligomeric complex composed of two heavy chains and two light chains.</text>
</comment>
<dbReference type="AlphaFoldDB" id="A0A183C8J2"/>
<dbReference type="GO" id="GO:0007018">
    <property type="term" value="P:microtubule-based movement"/>
    <property type="evidence" value="ECO:0007669"/>
    <property type="project" value="TreeGrafter"/>
</dbReference>
<evidence type="ECO:0000256" key="10">
    <source>
        <dbReference type="PROSITE-ProRule" id="PRU00339"/>
    </source>
</evidence>
<dbReference type="Proteomes" id="UP000050741">
    <property type="component" value="Unassembled WGS sequence"/>
</dbReference>
<comment type="function">
    <text evidence="11">Kinesin is a microtubule-associated force-producing protein that play a role in organelle transport.</text>
</comment>